<gene>
    <name evidence="1" type="ORF">SPARVUS_LOCUS9249207</name>
</gene>
<keyword evidence="2" id="KW-1185">Reference proteome</keyword>
<evidence type="ECO:0008006" key="3">
    <source>
        <dbReference type="Google" id="ProtNLM"/>
    </source>
</evidence>
<name>A0ABN9E5N7_9NEOB</name>
<organism evidence="1 2">
    <name type="scientific">Staurois parvus</name>
    <dbReference type="NCBI Taxonomy" id="386267"/>
    <lineage>
        <taxon>Eukaryota</taxon>
        <taxon>Metazoa</taxon>
        <taxon>Chordata</taxon>
        <taxon>Craniata</taxon>
        <taxon>Vertebrata</taxon>
        <taxon>Euteleostomi</taxon>
        <taxon>Amphibia</taxon>
        <taxon>Batrachia</taxon>
        <taxon>Anura</taxon>
        <taxon>Neobatrachia</taxon>
        <taxon>Ranoidea</taxon>
        <taxon>Ranidae</taxon>
        <taxon>Staurois</taxon>
    </lineage>
</organism>
<accession>A0ABN9E5N7</accession>
<sequence>MYTVITYSLSPPWWWRGCLLSADLSCTCPLSGGAKEARNQKLETGTLLHNEAWSTAAPSSVLTAREFLLAFGERASGFFKPCA</sequence>
<protein>
    <recommendedName>
        <fullName evidence="3">Secreted protein</fullName>
    </recommendedName>
</protein>
<feature type="non-terminal residue" evidence="1">
    <location>
        <position position="83"/>
    </location>
</feature>
<reference evidence="1" key="1">
    <citation type="submission" date="2023-05" db="EMBL/GenBank/DDBJ databases">
        <authorList>
            <person name="Stuckert A."/>
        </authorList>
    </citation>
    <scope>NUCLEOTIDE SEQUENCE</scope>
</reference>
<evidence type="ECO:0000313" key="2">
    <source>
        <dbReference type="Proteomes" id="UP001162483"/>
    </source>
</evidence>
<dbReference type="EMBL" id="CATNWA010015168">
    <property type="protein sequence ID" value="CAI9580205.1"/>
    <property type="molecule type" value="Genomic_DNA"/>
</dbReference>
<proteinExistence type="predicted"/>
<evidence type="ECO:0000313" key="1">
    <source>
        <dbReference type="EMBL" id="CAI9580205.1"/>
    </source>
</evidence>
<dbReference type="Proteomes" id="UP001162483">
    <property type="component" value="Unassembled WGS sequence"/>
</dbReference>
<comment type="caution">
    <text evidence="1">The sequence shown here is derived from an EMBL/GenBank/DDBJ whole genome shotgun (WGS) entry which is preliminary data.</text>
</comment>